<reference evidence="1 2" key="1">
    <citation type="journal article" date="2019" name="Int. J. Syst. Evol. Microbiol.">
        <title>The Global Catalogue of Microorganisms (GCM) 10K type strain sequencing project: providing services to taxonomists for standard genome sequencing and annotation.</title>
        <authorList>
            <consortium name="The Broad Institute Genomics Platform"/>
            <consortium name="The Broad Institute Genome Sequencing Center for Infectious Disease"/>
            <person name="Wu L."/>
            <person name="Ma J."/>
        </authorList>
    </citation>
    <scope>NUCLEOTIDE SEQUENCE [LARGE SCALE GENOMIC DNA]</scope>
    <source>
        <strain evidence="1 2">JCM 12393</strain>
    </source>
</reference>
<keyword evidence="2" id="KW-1185">Reference proteome</keyword>
<dbReference type="EMBL" id="BAAAKJ010000240">
    <property type="protein sequence ID" value="GAA1401534.1"/>
    <property type="molecule type" value="Genomic_DNA"/>
</dbReference>
<comment type="caution">
    <text evidence="1">The sequence shown here is derived from an EMBL/GenBank/DDBJ whole genome shotgun (WGS) entry which is preliminary data.</text>
</comment>
<name>A0ABN1YB71_9ACTN</name>
<dbReference type="Proteomes" id="UP001499863">
    <property type="component" value="Unassembled WGS sequence"/>
</dbReference>
<accession>A0ABN1YB71</accession>
<evidence type="ECO:0000313" key="2">
    <source>
        <dbReference type="Proteomes" id="UP001499863"/>
    </source>
</evidence>
<protein>
    <submittedName>
        <fullName evidence="1">Uncharacterized protein</fullName>
    </submittedName>
</protein>
<dbReference type="RefSeq" id="WP_344338479.1">
    <property type="nucleotide sequence ID" value="NZ_BAAAKJ010000240.1"/>
</dbReference>
<evidence type="ECO:0000313" key="1">
    <source>
        <dbReference type="EMBL" id="GAA1401534.1"/>
    </source>
</evidence>
<organism evidence="1 2">
    <name type="scientific">Kitasatospora putterlickiae</name>
    <dbReference type="NCBI Taxonomy" id="221725"/>
    <lineage>
        <taxon>Bacteria</taxon>
        <taxon>Bacillati</taxon>
        <taxon>Actinomycetota</taxon>
        <taxon>Actinomycetes</taxon>
        <taxon>Kitasatosporales</taxon>
        <taxon>Streptomycetaceae</taxon>
        <taxon>Kitasatospora</taxon>
    </lineage>
</organism>
<sequence>MMSLGPVRGRLAVARDRIGRAATLTGALALTGTALNPAWYPASIGAAGAALGFGLLWSATLPAGQVRDTATALYVAPSAAMAGLLVTERLVHGLHWWELAADTAWTAAVWFVRPARLARVMAGREPSLTPAAVATAQQNPIGAAPAEAGERHPMAVWWSERAAIEGGLAPGTVLEHIEQTGPQSMTAVIRSARPGAPVPTVSITSLSALLDWDEEEITVAKIPGRGAGVRRLTVGRAPQQAADLHAYWAQHIAPKGMPGTTITAIRTVDLDKQLDA</sequence>
<gene>
    <name evidence="1" type="ORF">GCM10009639_43940</name>
</gene>
<proteinExistence type="predicted"/>